<dbReference type="InterPro" id="IPR000571">
    <property type="entry name" value="Znf_CCCH"/>
</dbReference>
<feature type="zinc finger region" description="C3H1-type" evidence="5">
    <location>
        <begin position="130"/>
        <end position="158"/>
    </location>
</feature>
<sequence length="315" mass="35170">MNFSDHPPHPFMPPPVPGGDGFWPSDEDPDNPNFDFAPPLKRPRNFGINNPNSRINNPPNPPMNRGTGHIFYKTRMCLKFVEGNCRNGEFCTFAHGPEELREPPPNWQEIVAAKDNLIGIGNWSDDQRMIQKMKICKNFFNGEECPYGEKCNFLHVDPRENSAICIGTMGQRTGSGPDQCDGNRSGSFVSDSDRFRGNAKGTYWKTKLCSKWETTGQCPFGERCHFAHGLSELQLPNGRIEAEVVDALTIPIKPVSLPVNDGPPSKAVFTAPAKEDGDGKKGFSKWKGPKKTNRIYADWIDDLTPPHNWPSVVES</sequence>
<evidence type="ECO:0000256" key="2">
    <source>
        <dbReference type="ARBA" id="ARBA00022737"/>
    </source>
</evidence>
<evidence type="ECO:0000256" key="3">
    <source>
        <dbReference type="ARBA" id="ARBA00022771"/>
    </source>
</evidence>
<dbReference type="FunCoup" id="A0A2R6QRU1">
    <property type="interactions" value="891"/>
</dbReference>
<comment type="caution">
    <text evidence="8">The sequence shown here is derived from an EMBL/GenBank/DDBJ whole genome shotgun (WGS) entry which is preliminary data.</text>
</comment>
<dbReference type="OMA" id="RICSKWE"/>
<dbReference type="FunFam" id="4.10.1000.10:FF:000003">
    <property type="entry name" value="Zinc finger CCCH domain-containing protein"/>
    <property type="match status" value="1"/>
</dbReference>
<dbReference type="InParanoid" id="A0A2R6QRU1"/>
<organism evidence="8 9">
    <name type="scientific">Actinidia chinensis var. chinensis</name>
    <name type="common">Chinese soft-hair kiwi</name>
    <dbReference type="NCBI Taxonomy" id="1590841"/>
    <lineage>
        <taxon>Eukaryota</taxon>
        <taxon>Viridiplantae</taxon>
        <taxon>Streptophyta</taxon>
        <taxon>Embryophyta</taxon>
        <taxon>Tracheophyta</taxon>
        <taxon>Spermatophyta</taxon>
        <taxon>Magnoliopsida</taxon>
        <taxon>eudicotyledons</taxon>
        <taxon>Gunneridae</taxon>
        <taxon>Pentapetalae</taxon>
        <taxon>asterids</taxon>
        <taxon>Ericales</taxon>
        <taxon>Actinidiaceae</taxon>
        <taxon>Actinidia</taxon>
    </lineage>
</organism>
<dbReference type="Gene3D" id="4.10.1000.10">
    <property type="entry name" value="Zinc finger, CCCH-type"/>
    <property type="match status" value="3"/>
</dbReference>
<evidence type="ECO:0000256" key="6">
    <source>
        <dbReference type="SAM" id="MobiDB-lite"/>
    </source>
</evidence>
<reference evidence="9" key="2">
    <citation type="journal article" date="2018" name="BMC Genomics">
        <title>A manually annotated Actinidia chinensis var. chinensis (kiwifruit) genome highlights the challenges associated with draft genomes and gene prediction in plants.</title>
        <authorList>
            <person name="Pilkington S.M."/>
            <person name="Crowhurst R."/>
            <person name="Hilario E."/>
            <person name="Nardozza S."/>
            <person name="Fraser L."/>
            <person name="Peng Y."/>
            <person name="Gunaseelan K."/>
            <person name="Simpson R."/>
            <person name="Tahir J."/>
            <person name="Deroles S.C."/>
            <person name="Templeton K."/>
            <person name="Luo Z."/>
            <person name="Davy M."/>
            <person name="Cheng C."/>
            <person name="McNeilage M."/>
            <person name="Scaglione D."/>
            <person name="Liu Y."/>
            <person name="Zhang Q."/>
            <person name="Datson P."/>
            <person name="De Silva N."/>
            <person name="Gardiner S.E."/>
            <person name="Bassett H."/>
            <person name="Chagne D."/>
            <person name="McCallum J."/>
            <person name="Dzierzon H."/>
            <person name="Deng C."/>
            <person name="Wang Y.Y."/>
            <person name="Barron L."/>
            <person name="Manako K."/>
            <person name="Bowen J."/>
            <person name="Foster T.M."/>
            <person name="Erridge Z.A."/>
            <person name="Tiffin H."/>
            <person name="Waite C.N."/>
            <person name="Davies K.M."/>
            <person name="Grierson E.P."/>
            <person name="Laing W.A."/>
            <person name="Kirk R."/>
            <person name="Chen X."/>
            <person name="Wood M."/>
            <person name="Montefiori M."/>
            <person name="Brummell D.A."/>
            <person name="Schwinn K.E."/>
            <person name="Catanach A."/>
            <person name="Fullerton C."/>
            <person name="Li D."/>
            <person name="Meiyalaghan S."/>
            <person name="Nieuwenhuizen N."/>
            <person name="Read N."/>
            <person name="Prakash R."/>
            <person name="Hunter D."/>
            <person name="Zhang H."/>
            <person name="McKenzie M."/>
            <person name="Knabel M."/>
            <person name="Harris A."/>
            <person name="Allan A.C."/>
            <person name="Gleave A."/>
            <person name="Chen A."/>
            <person name="Janssen B.J."/>
            <person name="Plunkett B."/>
            <person name="Ampomah-Dwamena C."/>
            <person name="Voogd C."/>
            <person name="Leif D."/>
            <person name="Lafferty D."/>
            <person name="Souleyre E.J.F."/>
            <person name="Varkonyi-Gasic E."/>
            <person name="Gambi F."/>
            <person name="Hanley J."/>
            <person name="Yao J.L."/>
            <person name="Cheung J."/>
            <person name="David K.M."/>
            <person name="Warren B."/>
            <person name="Marsh K."/>
            <person name="Snowden K.C."/>
            <person name="Lin-Wang K."/>
            <person name="Brian L."/>
            <person name="Martinez-Sanchez M."/>
            <person name="Wang M."/>
            <person name="Ileperuma N."/>
            <person name="Macnee N."/>
            <person name="Campin R."/>
            <person name="McAtee P."/>
            <person name="Drummond R.S.M."/>
            <person name="Espley R.V."/>
            <person name="Ireland H.S."/>
            <person name="Wu R."/>
            <person name="Atkinson R.G."/>
            <person name="Karunairetnam S."/>
            <person name="Bulley S."/>
            <person name="Chunkath S."/>
            <person name="Hanley Z."/>
            <person name="Storey R."/>
            <person name="Thrimawithana A.H."/>
            <person name="Thomson S."/>
            <person name="David C."/>
            <person name="Testolin R."/>
            <person name="Huang H."/>
            <person name="Hellens R.P."/>
            <person name="Schaffer R.J."/>
        </authorList>
    </citation>
    <scope>NUCLEOTIDE SEQUENCE [LARGE SCALE GENOMIC DNA]</scope>
    <source>
        <strain evidence="9">cv. Red5</strain>
    </source>
</reference>
<dbReference type="Pfam" id="PF00642">
    <property type="entry name" value="zf-CCCH"/>
    <property type="match status" value="3"/>
</dbReference>
<keyword evidence="3 5" id="KW-0863">Zinc-finger</keyword>
<dbReference type="GO" id="GO:0003729">
    <property type="term" value="F:mRNA binding"/>
    <property type="evidence" value="ECO:0007669"/>
    <property type="project" value="InterPro"/>
</dbReference>
<keyword evidence="1 5" id="KW-0479">Metal-binding</keyword>
<dbReference type="InterPro" id="IPR036855">
    <property type="entry name" value="Znf_CCCH_sf"/>
</dbReference>
<keyword evidence="4 5" id="KW-0862">Zinc</keyword>
<dbReference type="EMBL" id="NKQK01000013">
    <property type="protein sequence ID" value="PSS13833.1"/>
    <property type="molecule type" value="Genomic_DNA"/>
</dbReference>
<feature type="region of interest" description="Disordered" evidence="6">
    <location>
        <begin position="1"/>
        <end position="66"/>
    </location>
</feature>
<dbReference type="Gramene" id="PSS13833">
    <property type="protein sequence ID" value="PSS13833"/>
    <property type="gene ID" value="CEY00_Acc14444"/>
</dbReference>
<dbReference type="SUPFAM" id="SSF90229">
    <property type="entry name" value="CCCH zinc finger"/>
    <property type="match status" value="3"/>
</dbReference>
<dbReference type="PANTHER" id="PTHR12547">
    <property type="entry name" value="CCCH ZINC FINGER/TIS11-RELATED"/>
    <property type="match status" value="1"/>
</dbReference>
<proteinExistence type="predicted"/>
<dbReference type="Proteomes" id="UP000241394">
    <property type="component" value="Chromosome LG13"/>
</dbReference>
<evidence type="ECO:0000313" key="8">
    <source>
        <dbReference type="EMBL" id="PSS13833.1"/>
    </source>
</evidence>
<dbReference type="PROSITE" id="PS50103">
    <property type="entry name" value="ZF_C3H1"/>
    <property type="match status" value="3"/>
</dbReference>
<keyword evidence="2" id="KW-0677">Repeat</keyword>
<evidence type="ECO:0000256" key="5">
    <source>
        <dbReference type="PROSITE-ProRule" id="PRU00723"/>
    </source>
</evidence>
<dbReference type="AlphaFoldDB" id="A0A2R6QRU1"/>
<accession>A0A2R6QRU1</accession>
<protein>
    <submittedName>
        <fullName evidence="8">Zinc finger CCCH domain-containing protein</fullName>
    </submittedName>
</protein>
<gene>
    <name evidence="8" type="ORF">CEY00_Acc14444</name>
</gene>
<evidence type="ECO:0000259" key="7">
    <source>
        <dbReference type="PROSITE" id="PS50103"/>
    </source>
</evidence>
<feature type="zinc finger region" description="C3H1-type" evidence="5">
    <location>
        <begin position="71"/>
        <end position="98"/>
    </location>
</feature>
<dbReference type="STRING" id="1590841.A0A2R6QRU1"/>
<keyword evidence="9" id="KW-1185">Reference proteome</keyword>
<dbReference type="GO" id="GO:0010468">
    <property type="term" value="P:regulation of gene expression"/>
    <property type="evidence" value="ECO:0007669"/>
    <property type="project" value="UniProtKB-ARBA"/>
</dbReference>
<evidence type="ECO:0000256" key="1">
    <source>
        <dbReference type="ARBA" id="ARBA00022723"/>
    </source>
</evidence>
<feature type="zinc finger region" description="C3H1-type" evidence="5">
    <location>
        <begin position="203"/>
        <end position="231"/>
    </location>
</feature>
<dbReference type="InterPro" id="IPR045877">
    <property type="entry name" value="ZFP36-like"/>
</dbReference>
<feature type="domain" description="C3H1-type" evidence="7">
    <location>
        <begin position="71"/>
        <end position="98"/>
    </location>
</feature>
<evidence type="ECO:0000313" key="9">
    <source>
        <dbReference type="Proteomes" id="UP000241394"/>
    </source>
</evidence>
<dbReference type="SMART" id="SM00356">
    <property type="entry name" value="ZnF_C3H1"/>
    <property type="match status" value="3"/>
</dbReference>
<reference evidence="8 9" key="1">
    <citation type="submission" date="2017-07" db="EMBL/GenBank/DDBJ databases">
        <title>An improved, manually edited Actinidia chinensis var. chinensis (kiwifruit) genome highlights the challenges associated with draft genomes and gene prediction in plants.</title>
        <authorList>
            <person name="Pilkington S."/>
            <person name="Crowhurst R."/>
            <person name="Hilario E."/>
            <person name="Nardozza S."/>
            <person name="Fraser L."/>
            <person name="Peng Y."/>
            <person name="Gunaseelan K."/>
            <person name="Simpson R."/>
            <person name="Tahir J."/>
            <person name="Deroles S."/>
            <person name="Templeton K."/>
            <person name="Luo Z."/>
            <person name="Davy M."/>
            <person name="Cheng C."/>
            <person name="Mcneilage M."/>
            <person name="Scaglione D."/>
            <person name="Liu Y."/>
            <person name="Zhang Q."/>
            <person name="Datson P."/>
            <person name="De Silva N."/>
            <person name="Gardiner S."/>
            <person name="Bassett H."/>
            <person name="Chagne D."/>
            <person name="Mccallum J."/>
            <person name="Dzierzon H."/>
            <person name="Deng C."/>
            <person name="Wang Y.-Y."/>
            <person name="Barron N."/>
            <person name="Manako K."/>
            <person name="Bowen J."/>
            <person name="Foster T."/>
            <person name="Erridge Z."/>
            <person name="Tiffin H."/>
            <person name="Waite C."/>
            <person name="Davies K."/>
            <person name="Grierson E."/>
            <person name="Laing W."/>
            <person name="Kirk R."/>
            <person name="Chen X."/>
            <person name="Wood M."/>
            <person name="Montefiori M."/>
            <person name="Brummell D."/>
            <person name="Schwinn K."/>
            <person name="Catanach A."/>
            <person name="Fullerton C."/>
            <person name="Li D."/>
            <person name="Meiyalaghan S."/>
            <person name="Nieuwenhuizen N."/>
            <person name="Read N."/>
            <person name="Prakash R."/>
            <person name="Hunter D."/>
            <person name="Zhang H."/>
            <person name="Mckenzie M."/>
            <person name="Knabel M."/>
            <person name="Harris A."/>
            <person name="Allan A."/>
            <person name="Chen A."/>
            <person name="Janssen B."/>
            <person name="Plunkett B."/>
            <person name="Dwamena C."/>
            <person name="Voogd C."/>
            <person name="Leif D."/>
            <person name="Lafferty D."/>
            <person name="Souleyre E."/>
            <person name="Varkonyi-Gasic E."/>
            <person name="Gambi F."/>
            <person name="Hanley J."/>
            <person name="Yao J.-L."/>
            <person name="Cheung J."/>
            <person name="David K."/>
            <person name="Warren B."/>
            <person name="Marsh K."/>
            <person name="Snowden K."/>
            <person name="Lin-Wang K."/>
            <person name="Brian L."/>
            <person name="Martinez-Sanchez M."/>
            <person name="Wang M."/>
            <person name="Ileperuma N."/>
            <person name="Macnee N."/>
            <person name="Campin R."/>
            <person name="Mcatee P."/>
            <person name="Drummond R."/>
            <person name="Espley R."/>
            <person name="Ireland H."/>
            <person name="Wu R."/>
            <person name="Atkinson R."/>
            <person name="Karunairetnam S."/>
            <person name="Bulley S."/>
            <person name="Chunkath S."/>
            <person name="Hanley Z."/>
            <person name="Storey R."/>
            <person name="Thrimawithana A."/>
            <person name="Thomson S."/>
            <person name="David C."/>
            <person name="Testolin R."/>
        </authorList>
    </citation>
    <scope>NUCLEOTIDE SEQUENCE [LARGE SCALE GENOMIC DNA]</scope>
    <source>
        <strain evidence="9">cv. Red5</strain>
        <tissue evidence="8">Young leaf</tissue>
    </source>
</reference>
<dbReference type="GO" id="GO:0051252">
    <property type="term" value="P:regulation of RNA metabolic process"/>
    <property type="evidence" value="ECO:0007669"/>
    <property type="project" value="UniProtKB-ARBA"/>
</dbReference>
<dbReference type="OrthoDB" id="410307at2759"/>
<feature type="domain" description="C3H1-type" evidence="7">
    <location>
        <begin position="203"/>
        <end position="231"/>
    </location>
</feature>
<dbReference type="PANTHER" id="PTHR12547:SF121">
    <property type="entry name" value="ZINC FINGER CCCH DOMAIN-CONTAINING PROTEIN 39"/>
    <property type="match status" value="1"/>
</dbReference>
<dbReference type="GO" id="GO:0008270">
    <property type="term" value="F:zinc ion binding"/>
    <property type="evidence" value="ECO:0007669"/>
    <property type="project" value="UniProtKB-KW"/>
</dbReference>
<evidence type="ECO:0000256" key="4">
    <source>
        <dbReference type="ARBA" id="ARBA00022833"/>
    </source>
</evidence>
<name>A0A2R6QRU1_ACTCC</name>
<feature type="domain" description="C3H1-type" evidence="7">
    <location>
        <begin position="130"/>
        <end position="158"/>
    </location>
</feature>